<evidence type="ECO:0000256" key="1">
    <source>
        <dbReference type="ARBA" id="ARBA00022491"/>
    </source>
</evidence>
<dbReference type="Pfam" id="PF13977">
    <property type="entry name" value="TetR_C_6"/>
    <property type="match status" value="1"/>
</dbReference>
<evidence type="ECO:0000256" key="2">
    <source>
        <dbReference type="ARBA" id="ARBA00023015"/>
    </source>
</evidence>
<gene>
    <name evidence="7" type="ORF">Atai01_82210</name>
</gene>
<keyword evidence="1" id="KW-0678">Repressor</keyword>
<protein>
    <submittedName>
        <fullName evidence="7">Transcriptional regulator</fullName>
    </submittedName>
</protein>
<dbReference type="SUPFAM" id="SSF48498">
    <property type="entry name" value="Tetracyclin repressor-like, C-terminal domain"/>
    <property type="match status" value="1"/>
</dbReference>
<evidence type="ECO:0000313" key="7">
    <source>
        <dbReference type="EMBL" id="GLY71602.1"/>
    </source>
</evidence>
<dbReference type="PROSITE" id="PS50977">
    <property type="entry name" value="HTH_TETR_2"/>
    <property type="match status" value="1"/>
</dbReference>
<dbReference type="GO" id="GO:0000976">
    <property type="term" value="F:transcription cis-regulatory region binding"/>
    <property type="evidence" value="ECO:0007669"/>
    <property type="project" value="TreeGrafter"/>
</dbReference>
<dbReference type="Pfam" id="PF00440">
    <property type="entry name" value="TetR_N"/>
    <property type="match status" value="1"/>
</dbReference>
<dbReference type="AlphaFoldDB" id="A0A9W6VLL9"/>
<sequence length="192" mass="21030">MPKRVDHEQRRRLIADAVCRIAADRGLEAVSLGEVAAEAGISKGLVQHYFPGKDAMLRYATGTLRDWVENRLRTEFADGPTDLRAALIALLPFKDESRTEALVANAFVVRALKDPEIANRFRVGHTQLRDAVAAMITAAQADGRLHPKLEPLQETDLLLALVAGLGEAVLLGHRTPAEVISLVDHHLSRLLP</sequence>
<dbReference type="InterPro" id="IPR050109">
    <property type="entry name" value="HTH-type_TetR-like_transc_reg"/>
</dbReference>
<evidence type="ECO:0000256" key="5">
    <source>
        <dbReference type="PROSITE-ProRule" id="PRU00335"/>
    </source>
</evidence>
<accession>A0A9W6VLL9</accession>
<keyword evidence="3 5" id="KW-0238">DNA-binding</keyword>
<reference evidence="7" key="1">
    <citation type="submission" date="2023-03" db="EMBL/GenBank/DDBJ databases">
        <title>Amycolatopsis taiwanensis NBRC 103393.</title>
        <authorList>
            <person name="Ichikawa N."/>
            <person name="Sato H."/>
            <person name="Tonouchi N."/>
        </authorList>
    </citation>
    <scope>NUCLEOTIDE SEQUENCE</scope>
    <source>
        <strain evidence="7">NBRC 103393</strain>
    </source>
</reference>
<feature type="domain" description="HTH tetR-type" evidence="6">
    <location>
        <begin position="8"/>
        <end position="68"/>
    </location>
</feature>
<dbReference type="RefSeq" id="WP_285491467.1">
    <property type="nucleotide sequence ID" value="NZ_BSTI01000041.1"/>
</dbReference>
<feature type="DNA-binding region" description="H-T-H motif" evidence="5">
    <location>
        <begin position="31"/>
        <end position="50"/>
    </location>
</feature>
<dbReference type="EMBL" id="BSTI01000041">
    <property type="protein sequence ID" value="GLY71602.1"/>
    <property type="molecule type" value="Genomic_DNA"/>
</dbReference>
<dbReference type="PRINTS" id="PR00455">
    <property type="entry name" value="HTHTETR"/>
</dbReference>
<dbReference type="InterPro" id="IPR001647">
    <property type="entry name" value="HTH_TetR"/>
</dbReference>
<evidence type="ECO:0000256" key="4">
    <source>
        <dbReference type="ARBA" id="ARBA00023163"/>
    </source>
</evidence>
<keyword evidence="4" id="KW-0804">Transcription</keyword>
<dbReference type="Proteomes" id="UP001165136">
    <property type="component" value="Unassembled WGS sequence"/>
</dbReference>
<keyword evidence="8" id="KW-1185">Reference proteome</keyword>
<keyword evidence="2" id="KW-0805">Transcription regulation</keyword>
<dbReference type="InterPro" id="IPR009057">
    <property type="entry name" value="Homeodomain-like_sf"/>
</dbReference>
<dbReference type="PANTHER" id="PTHR30055">
    <property type="entry name" value="HTH-TYPE TRANSCRIPTIONAL REGULATOR RUTR"/>
    <property type="match status" value="1"/>
</dbReference>
<evidence type="ECO:0000313" key="8">
    <source>
        <dbReference type="Proteomes" id="UP001165136"/>
    </source>
</evidence>
<comment type="caution">
    <text evidence="7">The sequence shown here is derived from an EMBL/GenBank/DDBJ whole genome shotgun (WGS) entry which is preliminary data.</text>
</comment>
<evidence type="ECO:0000256" key="3">
    <source>
        <dbReference type="ARBA" id="ARBA00023125"/>
    </source>
</evidence>
<dbReference type="Gene3D" id="1.10.357.10">
    <property type="entry name" value="Tetracycline Repressor, domain 2"/>
    <property type="match status" value="1"/>
</dbReference>
<dbReference type="GO" id="GO:0003700">
    <property type="term" value="F:DNA-binding transcription factor activity"/>
    <property type="evidence" value="ECO:0007669"/>
    <property type="project" value="TreeGrafter"/>
</dbReference>
<proteinExistence type="predicted"/>
<dbReference type="InterPro" id="IPR039538">
    <property type="entry name" value="BetI_C"/>
</dbReference>
<dbReference type="InterPro" id="IPR036271">
    <property type="entry name" value="Tet_transcr_reg_TetR-rel_C_sf"/>
</dbReference>
<dbReference type="SUPFAM" id="SSF46689">
    <property type="entry name" value="Homeodomain-like"/>
    <property type="match status" value="1"/>
</dbReference>
<dbReference type="PANTHER" id="PTHR30055:SF234">
    <property type="entry name" value="HTH-TYPE TRANSCRIPTIONAL REGULATOR BETI"/>
    <property type="match status" value="1"/>
</dbReference>
<evidence type="ECO:0000259" key="6">
    <source>
        <dbReference type="PROSITE" id="PS50977"/>
    </source>
</evidence>
<name>A0A9W6VLL9_9PSEU</name>
<organism evidence="7 8">
    <name type="scientific">Amycolatopsis taiwanensis</name>
    <dbReference type="NCBI Taxonomy" id="342230"/>
    <lineage>
        <taxon>Bacteria</taxon>
        <taxon>Bacillati</taxon>
        <taxon>Actinomycetota</taxon>
        <taxon>Actinomycetes</taxon>
        <taxon>Pseudonocardiales</taxon>
        <taxon>Pseudonocardiaceae</taxon>
        <taxon>Amycolatopsis</taxon>
    </lineage>
</organism>